<dbReference type="Proteomes" id="UP001140074">
    <property type="component" value="Unassembled WGS sequence"/>
</dbReference>
<evidence type="ECO:0000313" key="2">
    <source>
        <dbReference type="Proteomes" id="UP001140074"/>
    </source>
</evidence>
<proteinExistence type="predicted"/>
<name>A0A9W8M2D2_9FUNG</name>
<protein>
    <submittedName>
        <fullName evidence="1">Uncharacterized protein</fullName>
    </submittedName>
</protein>
<reference evidence="1" key="1">
    <citation type="submission" date="2022-07" db="EMBL/GenBank/DDBJ databases">
        <title>Phylogenomic reconstructions and comparative analyses of Kickxellomycotina fungi.</title>
        <authorList>
            <person name="Reynolds N.K."/>
            <person name="Stajich J.E."/>
            <person name="Barry K."/>
            <person name="Grigoriev I.V."/>
            <person name="Crous P."/>
            <person name="Smith M.E."/>
        </authorList>
    </citation>
    <scope>NUCLEOTIDE SEQUENCE</scope>
    <source>
        <strain evidence="1">RSA 476</strain>
    </source>
</reference>
<accession>A0A9W8M2D2</accession>
<keyword evidence="2" id="KW-1185">Reference proteome</keyword>
<dbReference type="AlphaFoldDB" id="A0A9W8M2D2"/>
<gene>
    <name evidence="1" type="ORF">GGH94_004239</name>
</gene>
<evidence type="ECO:0000313" key="1">
    <source>
        <dbReference type="EMBL" id="KAJ2862485.1"/>
    </source>
</evidence>
<organism evidence="1 2">
    <name type="scientific">Coemansia aciculifera</name>
    <dbReference type="NCBI Taxonomy" id="417176"/>
    <lineage>
        <taxon>Eukaryota</taxon>
        <taxon>Fungi</taxon>
        <taxon>Fungi incertae sedis</taxon>
        <taxon>Zoopagomycota</taxon>
        <taxon>Kickxellomycotina</taxon>
        <taxon>Kickxellomycetes</taxon>
        <taxon>Kickxellales</taxon>
        <taxon>Kickxellaceae</taxon>
        <taxon>Coemansia</taxon>
    </lineage>
</organism>
<dbReference type="EMBL" id="JANBUY010000166">
    <property type="protein sequence ID" value="KAJ2862485.1"/>
    <property type="molecule type" value="Genomic_DNA"/>
</dbReference>
<comment type="caution">
    <text evidence="1">The sequence shown here is derived from an EMBL/GenBank/DDBJ whole genome shotgun (WGS) entry which is preliminary data.</text>
</comment>
<sequence>MRTLSLLQILPSHVVELIVNHVAGSSRLRFDNVTESSEGYAVLLMPLLSVCQDFRAAALARFCKTYTLDLTCFSDQGNDKMALWPERLRGIVFPTHLYAQELNITLGVFSVYNGTALKELLREPHGDFLFPMARSLKVTLTQTTREQRLLVSIPAAQDIEPNIRAFVQRIRLMAPTTRKVCISLESRSTNESQFVVQHFSSLVAQLHRLGNTVEHNYNCRPMRLEPPPTDITWSSGISDQNLPAHVIANYAPMGERFRCWRFAELDDADVKTAVKCVLLLALVCPNFDYAAVSVDSKTLAAFSASERIYENSFDTDISIDMDKYNMAKACGQLLWVSECWWIAAIKIVCDNCEIDFESSPKGFDVRYPAFPPNFGFAQYHMEKMVKRVAVHAPSWSDIGGGKLGSTPP</sequence>